<dbReference type="Pfam" id="PF03015">
    <property type="entry name" value="Sterile"/>
    <property type="match status" value="1"/>
</dbReference>
<organism evidence="2 3">
    <name type="scientific">Rhamnusium bicolor</name>
    <dbReference type="NCBI Taxonomy" id="1586634"/>
    <lineage>
        <taxon>Eukaryota</taxon>
        <taxon>Metazoa</taxon>
        <taxon>Ecdysozoa</taxon>
        <taxon>Arthropoda</taxon>
        <taxon>Hexapoda</taxon>
        <taxon>Insecta</taxon>
        <taxon>Pterygota</taxon>
        <taxon>Neoptera</taxon>
        <taxon>Endopterygota</taxon>
        <taxon>Coleoptera</taxon>
        <taxon>Polyphaga</taxon>
        <taxon>Cucujiformia</taxon>
        <taxon>Chrysomeloidea</taxon>
        <taxon>Cerambycidae</taxon>
        <taxon>Lepturinae</taxon>
        <taxon>Rhagiini</taxon>
        <taxon>Rhamnusium</taxon>
    </lineage>
</organism>
<feature type="domain" description="Fatty acyl-CoA reductase C-terminal" evidence="1">
    <location>
        <begin position="1"/>
        <end position="72"/>
    </location>
</feature>
<gene>
    <name evidence="2" type="ORF">NQ314_014951</name>
</gene>
<name>A0AAV8X054_9CUCU</name>
<evidence type="ECO:0000313" key="2">
    <source>
        <dbReference type="EMBL" id="KAJ8932099.1"/>
    </source>
</evidence>
<evidence type="ECO:0000313" key="3">
    <source>
        <dbReference type="Proteomes" id="UP001162156"/>
    </source>
</evidence>
<dbReference type="InterPro" id="IPR033640">
    <property type="entry name" value="FAR_C"/>
</dbReference>
<dbReference type="Proteomes" id="UP001162156">
    <property type="component" value="Unassembled WGS sequence"/>
</dbReference>
<proteinExistence type="predicted"/>
<accession>A0AAV8X054</accession>
<sequence length="86" mass="10518">MCTITSQINKFGDILTYFALRTFKYKSQNIRNLIIKLSDRDKKLFFFDLKELDWDEFLQTYFYGIRLYIFKESIDTLPEAKKKLKR</sequence>
<keyword evidence="3" id="KW-1185">Reference proteome</keyword>
<reference evidence="2" key="1">
    <citation type="journal article" date="2023" name="Insect Mol. Biol.">
        <title>Genome sequencing provides insights into the evolution of gene families encoding plant cell wall-degrading enzymes in longhorned beetles.</title>
        <authorList>
            <person name="Shin N.R."/>
            <person name="Okamura Y."/>
            <person name="Kirsch R."/>
            <person name="Pauchet Y."/>
        </authorList>
    </citation>
    <scope>NUCLEOTIDE SEQUENCE</scope>
    <source>
        <strain evidence="2">RBIC_L_NR</strain>
    </source>
</reference>
<dbReference type="CDD" id="cd09071">
    <property type="entry name" value="FAR_C"/>
    <property type="match status" value="1"/>
</dbReference>
<dbReference type="AlphaFoldDB" id="A0AAV8X054"/>
<dbReference type="EMBL" id="JANEYF010004128">
    <property type="protein sequence ID" value="KAJ8932099.1"/>
    <property type="molecule type" value="Genomic_DNA"/>
</dbReference>
<protein>
    <recommendedName>
        <fullName evidence="1">Fatty acyl-CoA reductase C-terminal domain-containing protein</fullName>
    </recommendedName>
</protein>
<evidence type="ECO:0000259" key="1">
    <source>
        <dbReference type="Pfam" id="PF03015"/>
    </source>
</evidence>
<comment type="caution">
    <text evidence="2">The sequence shown here is derived from an EMBL/GenBank/DDBJ whole genome shotgun (WGS) entry which is preliminary data.</text>
</comment>